<sequence length="54" mass="6220">MIAISISTTTNRLFNIKKEQFPQQEGIIYFISIQGLDIDKNKVGLFIKKQSTLF</sequence>
<gene>
    <name evidence="1" type="ORF">NCTC10975_01147</name>
</gene>
<evidence type="ECO:0000313" key="1">
    <source>
        <dbReference type="EMBL" id="SPY94797.1"/>
    </source>
</evidence>
<dbReference type="EMBL" id="UAUE01000005">
    <property type="protein sequence ID" value="SPY94797.1"/>
    <property type="molecule type" value="Genomic_DNA"/>
</dbReference>
<evidence type="ECO:0000313" key="2">
    <source>
        <dbReference type="Proteomes" id="UP000251485"/>
    </source>
</evidence>
<proteinExistence type="predicted"/>
<name>A0A2X2BFU4_PROMI</name>
<accession>A0A2X2BFU4</accession>
<organism evidence="1 2">
    <name type="scientific">Proteus mirabilis</name>
    <dbReference type="NCBI Taxonomy" id="584"/>
    <lineage>
        <taxon>Bacteria</taxon>
        <taxon>Pseudomonadati</taxon>
        <taxon>Pseudomonadota</taxon>
        <taxon>Gammaproteobacteria</taxon>
        <taxon>Enterobacterales</taxon>
        <taxon>Morganellaceae</taxon>
        <taxon>Proteus</taxon>
    </lineage>
</organism>
<reference evidence="1 2" key="1">
    <citation type="submission" date="2018-06" db="EMBL/GenBank/DDBJ databases">
        <authorList>
            <consortium name="Pathogen Informatics"/>
            <person name="Doyle S."/>
        </authorList>
    </citation>
    <scope>NUCLEOTIDE SEQUENCE [LARGE SCALE GENOMIC DNA]</scope>
    <source>
        <strain evidence="1 2">NCTC10975</strain>
    </source>
</reference>
<protein>
    <submittedName>
        <fullName evidence="1">Uncharacterized protein</fullName>
    </submittedName>
</protein>
<dbReference type="AlphaFoldDB" id="A0A2X2BFU4"/>
<dbReference type="Proteomes" id="UP000251485">
    <property type="component" value="Unassembled WGS sequence"/>
</dbReference>